<feature type="region of interest" description="Disordered" evidence="1">
    <location>
        <begin position="244"/>
        <end position="266"/>
    </location>
</feature>
<sequence>MRDTKPKAPIAVVPLLLVAGLLAACTSREDTADLRPPVDAKLVAYDSCDHALTSLRAAVLPYVGPWGIDVSGGDSFRGPGTTADGEDKAAAAPESATGSAPADPYSTTNVQEAGIDEPDIVKTDGKRILILRDNVLRVVDATSRQVAKDIPLSFKEDGSGMYYGATSMLLSGDKVFVLSQNQGIYEYGNGATDKMWDGGGGLQVAVVDLALGSVTETFHFTGNEVDTRQYGSVVRVVASSTPHLRFPGGEEGDSPSESAARNRDAVKESTIGDWMPRYRHQTADGTTNEGTIGCESMKHAFAYSATSMLTVLTFDLNAPLGDGAPVTIVADGQTVYGSPTALYVANDRRAFTASAPETGTELYRFDVTQPGQPVYAASGSVPGYVLNQYSMSEFEGHLRVATTTDPWSSRSMKKSHSGVYVFKQDGQALVEVGRVEGLGKDEQIYAVRYVGPTAYVVTFRQTDPLYVVDLAVPTAPAVKGELKITGFSSYLHPVGPGRLIGVGQEATTTGMSTAAQISLFDVSDPAAPGKLADYEVAGATSEAQYDPHAFLYWEPSKLLVVPIGPSWSFDGSADTAGGALLLRVEDTGLTKVGVIAHQGADLYTSTITRSLVIGETLWTLSYTGLKATGLDGKNELAWIEG</sequence>
<gene>
    <name evidence="3" type="ORF">HNR73_003322</name>
</gene>
<feature type="signal peptide" evidence="2">
    <location>
        <begin position="1"/>
        <end position="23"/>
    </location>
</feature>
<proteinExistence type="predicted"/>
<protein>
    <submittedName>
        <fullName evidence="3">Putative secreted protein with C-terminal beta-propeller domain</fullName>
    </submittedName>
</protein>
<dbReference type="RefSeq" id="WP_184788313.1">
    <property type="nucleotide sequence ID" value="NZ_BONT01000002.1"/>
</dbReference>
<dbReference type="EMBL" id="JACHGT010000006">
    <property type="protein sequence ID" value="MBB6035465.1"/>
    <property type="molecule type" value="Genomic_DNA"/>
</dbReference>
<name>A0A841FI82_9ACTN</name>
<dbReference type="PROSITE" id="PS51257">
    <property type="entry name" value="PROKAR_LIPOPROTEIN"/>
    <property type="match status" value="1"/>
</dbReference>
<accession>A0A841FI82</accession>
<evidence type="ECO:0000313" key="3">
    <source>
        <dbReference type="EMBL" id="MBB6035465.1"/>
    </source>
</evidence>
<reference evidence="3 4" key="1">
    <citation type="submission" date="2020-08" db="EMBL/GenBank/DDBJ databases">
        <title>Genomic Encyclopedia of Type Strains, Phase IV (KMG-IV): sequencing the most valuable type-strain genomes for metagenomic binning, comparative biology and taxonomic classification.</title>
        <authorList>
            <person name="Goeker M."/>
        </authorList>
    </citation>
    <scope>NUCLEOTIDE SEQUENCE [LARGE SCALE GENOMIC DNA]</scope>
    <source>
        <strain evidence="3 4">YIM 65646</strain>
    </source>
</reference>
<comment type="caution">
    <text evidence="3">The sequence shown here is derived from an EMBL/GenBank/DDBJ whole genome shotgun (WGS) entry which is preliminary data.</text>
</comment>
<evidence type="ECO:0000256" key="1">
    <source>
        <dbReference type="SAM" id="MobiDB-lite"/>
    </source>
</evidence>
<keyword evidence="4" id="KW-1185">Reference proteome</keyword>
<dbReference type="Proteomes" id="UP000548476">
    <property type="component" value="Unassembled WGS sequence"/>
</dbReference>
<dbReference type="AlphaFoldDB" id="A0A841FI82"/>
<dbReference type="InterPro" id="IPR019198">
    <property type="entry name" value="Beta_propeller_containing"/>
</dbReference>
<evidence type="ECO:0000313" key="4">
    <source>
        <dbReference type="Proteomes" id="UP000548476"/>
    </source>
</evidence>
<feature type="chain" id="PRO_5039236108" evidence="2">
    <location>
        <begin position="24"/>
        <end position="641"/>
    </location>
</feature>
<organism evidence="3 4">
    <name type="scientific">Phytomonospora endophytica</name>
    <dbReference type="NCBI Taxonomy" id="714109"/>
    <lineage>
        <taxon>Bacteria</taxon>
        <taxon>Bacillati</taxon>
        <taxon>Actinomycetota</taxon>
        <taxon>Actinomycetes</taxon>
        <taxon>Micromonosporales</taxon>
        <taxon>Micromonosporaceae</taxon>
        <taxon>Phytomonospora</taxon>
    </lineage>
</organism>
<dbReference type="Pfam" id="PF09826">
    <property type="entry name" value="Beta_propel"/>
    <property type="match status" value="1"/>
</dbReference>
<keyword evidence="2" id="KW-0732">Signal</keyword>
<evidence type="ECO:0000256" key="2">
    <source>
        <dbReference type="SAM" id="SignalP"/>
    </source>
</evidence>
<feature type="compositionally biased region" description="Low complexity" evidence="1">
    <location>
        <begin position="90"/>
        <end position="102"/>
    </location>
</feature>
<feature type="region of interest" description="Disordered" evidence="1">
    <location>
        <begin position="75"/>
        <end position="117"/>
    </location>
</feature>